<dbReference type="HAMAP" id="MF_01077">
    <property type="entry name" value="RimP"/>
    <property type="match status" value="1"/>
</dbReference>
<evidence type="ECO:0000256" key="1">
    <source>
        <dbReference type="ARBA" id="ARBA00022490"/>
    </source>
</evidence>
<gene>
    <name evidence="3" type="primary">rimP</name>
    <name evidence="6" type="ORF">EDE15_3676</name>
</gene>
<evidence type="ECO:0000313" key="7">
    <source>
        <dbReference type="Proteomes" id="UP000269669"/>
    </source>
</evidence>
<comment type="similarity">
    <text evidence="3">Belongs to the RimP family.</text>
</comment>
<feature type="domain" description="Ribosome maturation factor RimP C-terminal" evidence="5">
    <location>
        <begin position="151"/>
        <end position="228"/>
    </location>
</feature>
<keyword evidence="7" id="KW-1185">Reference proteome</keyword>
<comment type="function">
    <text evidence="3">Required for maturation of 30S ribosomal subunits.</text>
</comment>
<dbReference type="Proteomes" id="UP000269669">
    <property type="component" value="Unassembled WGS sequence"/>
</dbReference>
<proteinExistence type="inferred from homology"/>
<evidence type="ECO:0000256" key="3">
    <source>
        <dbReference type="HAMAP-Rule" id="MF_01077"/>
    </source>
</evidence>
<reference evidence="6 7" key="1">
    <citation type="submission" date="2018-12" db="EMBL/GenBank/DDBJ databases">
        <title>Sequencing of bacterial isolates from soil warming experiment in Harvard Forest, Massachusetts, USA.</title>
        <authorList>
            <person name="Deangelis K."/>
        </authorList>
    </citation>
    <scope>NUCLEOTIDE SEQUENCE [LARGE SCALE GENOMIC DNA]</scope>
    <source>
        <strain evidence="6 7">EB153</strain>
    </source>
</reference>
<dbReference type="EMBL" id="RSDW01000001">
    <property type="protein sequence ID" value="RSL18120.1"/>
    <property type="molecule type" value="Genomic_DNA"/>
</dbReference>
<dbReference type="PANTHER" id="PTHR33867">
    <property type="entry name" value="RIBOSOME MATURATION FACTOR RIMP"/>
    <property type="match status" value="1"/>
</dbReference>
<dbReference type="SUPFAM" id="SSF75420">
    <property type="entry name" value="YhbC-like, N-terminal domain"/>
    <property type="match status" value="1"/>
</dbReference>
<dbReference type="CDD" id="cd01734">
    <property type="entry name" value="YlxS_C"/>
    <property type="match status" value="1"/>
</dbReference>
<name>A0A3R9NZ37_9BACT</name>
<dbReference type="SUPFAM" id="SSF74942">
    <property type="entry name" value="YhbC-like, C-terminal domain"/>
    <property type="match status" value="1"/>
</dbReference>
<sequence>MTAPADLAEEMSGPAPTFYLLQKTFCASSKTSELTVMAVQLDTIRATAERIAASHNLDLVDIEFQGGAKFRTLRIFVEKNAAERAKLASVAQSGEAEDLPKGVPVEMLSGVTHEDCATFAQDFGTVLDVEDLIPGAEYTLEVSSPGLERKLLRPDDYTRFQGSLVKLQTFSPVNKNRQWQGRLTKFADGILTIDLSAVKQKGKAKKAATEQTVEIALANVEKANLVAEI</sequence>
<evidence type="ECO:0000256" key="2">
    <source>
        <dbReference type="ARBA" id="ARBA00022517"/>
    </source>
</evidence>
<evidence type="ECO:0000259" key="5">
    <source>
        <dbReference type="Pfam" id="PF17384"/>
    </source>
</evidence>
<feature type="domain" description="Ribosome maturation factor RimP N-terminal" evidence="4">
    <location>
        <begin position="48"/>
        <end position="148"/>
    </location>
</feature>
<dbReference type="GO" id="GO:0006412">
    <property type="term" value="P:translation"/>
    <property type="evidence" value="ECO:0007669"/>
    <property type="project" value="TreeGrafter"/>
</dbReference>
<dbReference type="GO" id="GO:0000028">
    <property type="term" value="P:ribosomal small subunit assembly"/>
    <property type="evidence" value="ECO:0007669"/>
    <property type="project" value="TreeGrafter"/>
</dbReference>
<dbReference type="Pfam" id="PF02576">
    <property type="entry name" value="RimP_N"/>
    <property type="match status" value="1"/>
</dbReference>
<keyword evidence="1 3" id="KW-0963">Cytoplasm</keyword>
<dbReference type="GO" id="GO:0005829">
    <property type="term" value="C:cytosol"/>
    <property type="evidence" value="ECO:0007669"/>
    <property type="project" value="TreeGrafter"/>
</dbReference>
<dbReference type="PANTHER" id="PTHR33867:SF1">
    <property type="entry name" value="RIBOSOME MATURATION FACTOR RIMP"/>
    <property type="match status" value="1"/>
</dbReference>
<dbReference type="Gene3D" id="2.30.30.180">
    <property type="entry name" value="Ribosome maturation factor RimP, C-terminal domain"/>
    <property type="match status" value="1"/>
</dbReference>
<organism evidence="6 7">
    <name type="scientific">Edaphobacter aggregans</name>
    <dbReference type="NCBI Taxonomy" id="570835"/>
    <lineage>
        <taxon>Bacteria</taxon>
        <taxon>Pseudomonadati</taxon>
        <taxon>Acidobacteriota</taxon>
        <taxon>Terriglobia</taxon>
        <taxon>Terriglobales</taxon>
        <taxon>Acidobacteriaceae</taxon>
        <taxon>Edaphobacter</taxon>
    </lineage>
</organism>
<dbReference type="Gene3D" id="3.30.300.70">
    <property type="entry name" value="RimP-like superfamily, N-terminal"/>
    <property type="match status" value="1"/>
</dbReference>
<evidence type="ECO:0000259" key="4">
    <source>
        <dbReference type="Pfam" id="PF02576"/>
    </source>
</evidence>
<comment type="subcellular location">
    <subcellularLocation>
        <location evidence="3">Cytoplasm</location>
    </subcellularLocation>
</comment>
<evidence type="ECO:0000313" key="6">
    <source>
        <dbReference type="EMBL" id="RSL18120.1"/>
    </source>
</evidence>
<dbReference type="InterPro" id="IPR036847">
    <property type="entry name" value="RimP_C_sf"/>
</dbReference>
<dbReference type="InterPro" id="IPR028989">
    <property type="entry name" value="RimP_N"/>
</dbReference>
<protein>
    <recommendedName>
        <fullName evidence="3">Ribosome maturation factor RimP</fullName>
    </recommendedName>
</protein>
<accession>A0A3R9NZ37</accession>
<comment type="caution">
    <text evidence="6">The sequence shown here is derived from an EMBL/GenBank/DDBJ whole genome shotgun (WGS) entry which is preliminary data.</text>
</comment>
<keyword evidence="2 3" id="KW-0690">Ribosome biogenesis</keyword>
<dbReference type="InterPro" id="IPR035956">
    <property type="entry name" value="RimP_N_sf"/>
</dbReference>
<dbReference type="InterPro" id="IPR003728">
    <property type="entry name" value="Ribosome_maturation_RimP"/>
</dbReference>
<dbReference type="AlphaFoldDB" id="A0A3R9NZ37"/>
<dbReference type="InterPro" id="IPR028998">
    <property type="entry name" value="RimP_C"/>
</dbReference>
<dbReference type="Pfam" id="PF17384">
    <property type="entry name" value="DUF150_C"/>
    <property type="match status" value="1"/>
</dbReference>